<organism evidence="1 2">
    <name type="scientific">Breznakibacter xylanolyticus</name>
    <dbReference type="NCBI Taxonomy" id="990"/>
    <lineage>
        <taxon>Bacteria</taxon>
        <taxon>Pseudomonadati</taxon>
        <taxon>Bacteroidota</taxon>
        <taxon>Bacteroidia</taxon>
        <taxon>Marinilabiliales</taxon>
        <taxon>Marinilabiliaceae</taxon>
        <taxon>Breznakibacter</taxon>
    </lineage>
</organism>
<reference evidence="1 2" key="1">
    <citation type="submission" date="2018-06" db="EMBL/GenBank/DDBJ databases">
        <title>Genomic Encyclopedia of Archaeal and Bacterial Type Strains, Phase II (KMG-II): from individual species to whole genera.</title>
        <authorList>
            <person name="Goeker M."/>
        </authorList>
    </citation>
    <scope>NUCLEOTIDE SEQUENCE [LARGE SCALE GENOMIC DNA]</scope>
    <source>
        <strain evidence="1 2">DSM 6779</strain>
    </source>
</reference>
<dbReference type="Proteomes" id="UP000249239">
    <property type="component" value="Unassembled WGS sequence"/>
</dbReference>
<comment type="caution">
    <text evidence="1">The sequence shown here is derived from an EMBL/GenBank/DDBJ whole genome shotgun (WGS) entry which is preliminary data.</text>
</comment>
<name>A0A2W7Q8L4_9BACT</name>
<protein>
    <submittedName>
        <fullName evidence="1">Uncharacterized protein</fullName>
    </submittedName>
</protein>
<sequence length="78" mass="8900">MKQLSDYERLSLSKLGNSIHAGYWSNDGLVQLIELCCIYLNPIPIQQYANERNKTYNGIKKTVPSVSILGHKYIIDND</sequence>
<evidence type="ECO:0000313" key="1">
    <source>
        <dbReference type="EMBL" id="PZX18089.1"/>
    </source>
</evidence>
<dbReference type="EMBL" id="QKZK01000007">
    <property type="protein sequence ID" value="PZX18089.1"/>
    <property type="molecule type" value="Genomic_DNA"/>
</dbReference>
<evidence type="ECO:0000313" key="2">
    <source>
        <dbReference type="Proteomes" id="UP000249239"/>
    </source>
</evidence>
<proteinExistence type="predicted"/>
<dbReference type="AlphaFoldDB" id="A0A2W7Q8L4"/>
<accession>A0A2W7Q8L4</accession>
<dbReference type="RefSeq" id="WP_146260647.1">
    <property type="nucleotide sequence ID" value="NZ_QKZK01000007.1"/>
</dbReference>
<gene>
    <name evidence="1" type="ORF">LX69_01126</name>
</gene>
<keyword evidence="2" id="KW-1185">Reference proteome</keyword>